<evidence type="ECO:0000313" key="2">
    <source>
        <dbReference type="Proteomes" id="UP001499984"/>
    </source>
</evidence>
<gene>
    <name evidence="1" type="ORF">GCM10022233_31700</name>
</gene>
<dbReference type="Proteomes" id="UP001499984">
    <property type="component" value="Unassembled WGS sequence"/>
</dbReference>
<dbReference type="EMBL" id="BAAAZY010000010">
    <property type="protein sequence ID" value="GAA4057097.1"/>
    <property type="molecule type" value="Genomic_DNA"/>
</dbReference>
<protein>
    <submittedName>
        <fullName evidence="1">Uncharacterized protein</fullName>
    </submittedName>
</protein>
<reference evidence="2" key="1">
    <citation type="journal article" date="2019" name="Int. J. Syst. Evol. Microbiol.">
        <title>The Global Catalogue of Microorganisms (GCM) 10K type strain sequencing project: providing services to taxonomists for standard genome sequencing and annotation.</title>
        <authorList>
            <consortium name="The Broad Institute Genomics Platform"/>
            <consortium name="The Broad Institute Genome Sequencing Center for Infectious Disease"/>
            <person name="Wu L."/>
            <person name="Ma J."/>
        </authorList>
    </citation>
    <scope>NUCLEOTIDE SEQUENCE [LARGE SCALE GENOMIC DNA]</scope>
    <source>
        <strain evidence="2">JCM 16925</strain>
    </source>
</reference>
<organism evidence="1 2">
    <name type="scientific">Streptomyces shaanxiensis</name>
    <dbReference type="NCBI Taxonomy" id="653357"/>
    <lineage>
        <taxon>Bacteria</taxon>
        <taxon>Bacillati</taxon>
        <taxon>Actinomycetota</taxon>
        <taxon>Actinomycetes</taxon>
        <taxon>Kitasatosporales</taxon>
        <taxon>Streptomycetaceae</taxon>
        <taxon>Streptomyces</taxon>
    </lineage>
</organism>
<sequence length="50" mass="5708">MRNLLDKDTVGDVCLSHPGVLAAVRRVLGTEFRLSILNMRSRLPDQKRQM</sequence>
<keyword evidence="2" id="KW-1185">Reference proteome</keyword>
<evidence type="ECO:0000313" key="1">
    <source>
        <dbReference type="EMBL" id="GAA4057097.1"/>
    </source>
</evidence>
<proteinExistence type="predicted"/>
<dbReference type="RefSeq" id="WP_345013016.1">
    <property type="nucleotide sequence ID" value="NZ_BAAAZY010000010.1"/>
</dbReference>
<accession>A0ABP7V213</accession>
<comment type="caution">
    <text evidence="1">The sequence shown here is derived from an EMBL/GenBank/DDBJ whole genome shotgun (WGS) entry which is preliminary data.</text>
</comment>
<name>A0ABP7V213_9ACTN</name>